<proteinExistence type="predicted"/>
<sequence>MAMTPPSAPTPPPISARASKPILTSSNYLSVASHYDRLLSEHYTWMFGGYETKLAQNRCILLRHLPATVAPDTVAVDLGCGPGFQTIPLLELGYKVVAVDASVGMLEELGDEIKTLGIDEKRVRTVEGDLLNFREQIDDGAAGCVVCMGDTPTHLASLEEVREMIRDAHAALRPHGRLILQFRDLTHPLEGTDRFVPVRSDAMTVFTCFLEWERQRDDGAAVEEDGSGARIRVHDLVHIKKGNGTWELCKSWYYKLAMSREWVGQTVKEAGFRVEYGETEHGMELVVGIKEAQ</sequence>
<dbReference type="RefSeq" id="XP_016605945.1">
    <property type="nucleotide sequence ID" value="XM_016755089.1"/>
</dbReference>
<protein>
    <submittedName>
        <fullName evidence="2">SAM binding domain-containing protein</fullName>
    </submittedName>
</protein>
<dbReference type="OrthoDB" id="66144at2759"/>
<name>A0A0L0H8P7_SPIPD</name>
<accession>A0A0L0H8P7</accession>
<dbReference type="Gene3D" id="3.40.50.150">
    <property type="entry name" value="Vaccinia Virus protein VP39"/>
    <property type="match status" value="1"/>
</dbReference>
<dbReference type="Pfam" id="PF13649">
    <property type="entry name" value="Methyltransf_25"/>
    <property type="match status" value="1"/>
</dbReference>
<dbReference type="SUPFAM" id="SSF53335">
    <property type="entry name" value="S-adenosyl-L-methionine-dependent methyltransferases"/>
    <property type="match status" value="1"/>
</dbReference>
<reference evidence="2 3" key="1">
    <citation type="submission" date="2009-08" db="EMBL/GenBank/DDBJ databases">
        <title>The Genome Sequence of Spizellomyces punctatus strain DAOM BR117.</title>
        <authorList>
            <consortium name="The Broad Institute Genome Sequencing Platform"/>
            <person name="Russ C."/>
            <person name="Cuomo C."/>
            <person name="Shea T."/>
            <person name="Young S.K."/>
            <person name="Zeng Q."/>
            <person name="Koehrsen M."/>
            <person name="Haas B."/>
            <person name="Borodovsky M."/>
            <person name="Guigo R."/>
            <person name="Alvarado L."/>
            <person name="Berlin A."/>
            <person name="Bochicchio J."/>
            <person name="Borenstein D."/>
            <person name="Chapman S."/>
            <person name="Chen Z."/>
            <person name="Engels R."/>
            <person name="Freedman E."/>
            <person name="Gellesch M."/>
            <person name="Goldberg J."/>
            <person name="Griggs A."/>
            <person name="Gujja S."/>
            <person name="Heiman D."/>
            <person name="Hepburn T."/>
            <person name="Howarth C."/>
            <person name="Jen D."/>
            <person name="Larson L."/>
            <person name="Lewis B."/>
            <person name="Mehta T."/>
            <person name="Park D."/>
            <person name="Pearson M."/>
            <person name="Roberts A."/>
            <person name="Saif S."/>
            <person name="Shenoy N."/>
            <person name="Sisk P."/>
            <person name="Stolte C."/>
            <person name="Sykes S."/>
            <person name="Thomson T."/>
            <person name="Walk T."/>
            <person name="White J."/>
            <person name="Yandava C."/>
            <person name="Burger G."/>
            <person name="Gray M.W."/>
            <person name="Holland P.W.H."/>
            <person name="King N."/>
            <person name="Lang F.B.F."/>
            <person name="Roger A.J."/>
            <person name="Ruiz-Trillo I."/>
            <person name="Lander E."/>
            <person name="Nusbaum C."/>
        </authorList>
    </citation>
    <scope>NUCLEOTIDE SEQUENCE [LARGE SCALE GENOMIC DNA]</scope>
    <source>
        <strain evidence="2 3">DAOM BR117</strain>
    </source>
</reference>
<evidence type="ECO:0000313" key="3">
    <source>
        <dbReference type="Proteomes" id="UP000053201"/>
    </source>
</evidence>
<dbReference type="InParanoid" id="A0A0L0H8P7"/>
<keyword evidence="3" id="KW-1185">Reference proteome</keyword>
<dbReference type="InterPro" id="IPR041698">
    <property type="entry name" value="Methyltransf_25"/>
</dbReference>
<dbReference type="VEuPathDB" id="FungiDB:SPPG_06896"/>
<organism evidence="2 3">
    <name type="scientific">Spizellomyces punctatus (strain DAOM BR117)</name>
    <dbReference type="NCBI Taxonomy" id="645134"/>
    <lineage>
        <taxon>Eukaryota</taxon>
        <taxon>Fungi</taxon>
        <taxon>Fungi incertae sedis</taxon>
        <taxon>Chytridiomycota</taxon>
        <taxon>Chytridiomycota incertae sedis</taxon>
        <taxon>Chytridiomycetes</taxon>
        <taxon>Spizellomycetales</taxon>
        <taxon>Spizellomycetaceae</taxon>
        <taxon>Spizellomyces</taxon>
    </lineage>
</organism>
<feature type="domain" description="Methyltransferase" evidence="1">
    <location>
        <begin position="76"/>
        <end position="176"/>
    </location>
</feature>
<gene>
    <name evidence="2" type="ORF">SPPG_06896</name>
</gene>
<evidence type="ECO:0000313" key="2">
    <source>
        <dbReference type="EMBL" id="KNC97905.1"/>
    </source>
</evidence>
<dbReference type="Proteomes" id="UP000053201">
    <property type="component" value="Unassembled WGS sequence"/>
</dbReference>
<dbReference type="InterPro" id="IPR029063">
    <property type="entry name" value="SAM-dependent_MTases_sf"/>
</dbReference>
<dbReference type="OMA" id="IYEWMAG"/>
<evidence type="ECO:0000259" key="1">
    <source>
        <dbReference type="Pfam" id="PF13649"/>
    </source>
</evidence>
<dbReference type="GeneID" id="27690165"/>
<dbReference type="CDD" id="cd02440">
    <property type="entry name" value="AdoMet_MTases"/>
    <property type="match status" value="1"/>
</dbReference>
<dbReference type="EMBL" id="KQ257462">
    <property type="protein sequence ID" value="KNC97905.1"/>
    <property type="molecule type" value="Genomic_DNA"/>
</dbReference>
<dbReference type="AlphaFoldDB" id="A0A0L0H8P7"/>